<evidence type="ECO:0008006" key="3">
    <source>
        <dbReference type="Google" id="ProtNLM"/>
    </source>
</evidence>
<proteinExistence type="predicted"/>
<accession>A0ABQ2D230</accession>
<comment type="caution">
    <text evidence="1">The sequence shown here is derived from an EMBL/GenBank/DDBJ whole genome shotgun (WGS) entry which is preliminary data.</text>
</comment>
<dbReference type="SUPFAM" id="SSF55961">
    <property type="entry name" value="Bet v1-like"/>
    <property type="match status" value="1"/>
</dbReference>
<dbReference type="EMBL" id="BMOD01000012">
    <property type="protein sequence ID" value="GGJ42715.1"/>
    <property type="molecule type" value="Genomic_DNA"/>
</dbReference>
<dbReference type="Gene3D" id="3.30.530.20">
    <property type="match status" value="1"/>
</dbReference>
<sequence>MQICTFKAQTTNTVQNLWQLWTNVKNWSNWDGELQEVQLTGPFKQGCTGTLVYRDGTHKTFTVIKLQVLESMVISIPYARGTELLIKRDMRQEGPEVHFEQDVTLSGTFITKMMMGSHKEPLRQVAGQQMQRMLELLEGRRAFAPDGALVGATKTAH</sequence>
<protein>
    <recommendedName>
        <fullName evidence="3">Polyketide cyclase</fullName>
    </recommendedName>
</protein>
<evidence type="ECO:0000313" key="2">
    <source>
        <dbReference type="Proteomes" id="UP000632222"/>
    </source>
</evidence>
<dbReference type="RefSeq" id="WP_189003935.1">
    <property type="nucleotide sequence ID" value="NZ_BMOD01000012.1"/>
</dbReference>
<organism evidence="1 2">
    <name type="scientific">Deinococcus roseus</name>
    <dbReference type="NCBI Taxonomy" id="392414"/>
    <lineage>
        <taxon>Bacteria</taxon>
        <taxon>Thermotogati</taxon>
        <taxon>Deinococcota</taxon>
        <taxon>Deinococci</taxon>
        <taxon>Deinococcales</taxon>
        <taxon>Deinococcaceae</taxon>
        <taxon>Deinococcus</taxon>
    </lineage>
</organism>
<gene>
    <name evidence="1" type="ORF">GCM10008938_31090</name>
</gene>
<name>A0ABQ2D230_9DEIO</name>
<evidence type="ECO:0000313" key="1">
    <source>
        <dbReference type="EMBL" id="GGJ42715.1"/>
    </source>
</evidence>
<reference evidence="2" key="1">
    <citation type="journal article" date="2019" name="Int. J. Syst. Evol. Microbiol.">
        <title>The Global Catalogue of Microorganisms (GCM) 10K type strain sequencing project: providing services to taxonomists for standard genome sequencing and annotation.</title>
        <authorList>
            <consortium name="The Broad Institute Genomics Platform"/>
            <consortium name="The Broad Institute Genome Sequencing Center for Infectious Disease"/>
            <person name="Wu L."/>
            <person name="Ma J."/>
        </authorList>
    </citation>
    <scope>NUCLEOTIDE SEQUENCE [LARGE SCALE GENOMIC DNA]</scope>
    <source>
        <strain evidence="2">JCM 14370</strain>
    </source>
</reference>
<keyword evidence="2" id="KW-1185">Reference proteome</keyword>
<dbReference type="InterPro" id="IPR023393">
    <property type="entry name" value="START-like_dom_sf"/>
</dbReference>
<dbReference type="Proteomes" id="UP000632222">
    <property type="component" value="Unassembled WGS sequence"/>
</dbReference>